<dbReference type="GO" id="GO:0034626">
    <property type="term" value="P:fatty acid elongation, polyunsaturated fatty acid"/>
    <property type="evidence" value="ECO:0007669"/>
    <property type="project" value="TreeGrafter"/>
</dbReference>
<dbReference type="Proteomes" id="UP000310200">
    <property type="component" value="Unassembled WGS sequence"/>
</dbReference>
<evidence type="ECO:0000313" key="12">
    <source>
        <dbReference type="Proteomes" id="UP000310200"/>
    </source>
</evidence>
<dbReference type="GO" id="GO:0005789">
    <property type="term" value="C:endoplasmic reticulum membrane"/>
    <property type="evidence" value="ECO:0007669"/>
    <property type="project" value="TreeGrafter"/>
</dbReference>
<comment type="similarity">
    <text evidence="10">Belongs to the ELO family.</text>
</comment>
<dbReference type="Pfam" id="PF01151">
    <property type="entry name" value="ELO"/>
    <property type="match status" value="1"/>
</dbReference>
<feature type="non-terminal residue" evidence="11">
    <location>
        <position position="1"/>
    </location>
</feature>
<evidence type="ECO:0000256" key="10">
    <source>
        <dbReference type="RuleBase" id="RU361115"/>
    </source>
</evidence>
<dbReference type="EMBL" id="QBLH01002643">
    <property type="protein sequence ID" value="TGZ47853.1"/>
    <property type="molecule type" value="Genomic_DNA"/>
</dbReference>
<dbReference type="GO" id="GO:0009922">
    <property type="term" value="F:fatty acid elongase activity"/>
    <property type="evidence" value="ECO:0007669"/>
    <property type="project" value="UniProtKB-EC"/>
</dbReference>
<keyword evidence="8 10" id="KW-0472">Membrane</keyword>
<dbReference type="PANTHER" id="PTHR11157">
    <property type="entry name" value="FATTY ACID ACYL TRANSFERASE-RELATED"/>
    <property type="match status" value="1"/>
</dbReference>
<evidence type="ECO:0000256" key="1">
    <source>
        <dbReference type="ARBA" id="ARBA00004141"/>
    </source>
</evidence>
<feature type="transmembrane region" description="Helical" evidence="10">
    <location>
        <begin position="182"/>
        <end position="201"/>
    </location>
</feature>
<evidence type="ECO:0000256" key="7">
    <source>
        <dbReference type="ARBA" id="ARBA00023098"/>
    </source>
</evidence>
<keyword evidence="6 10" id="KW-1133">Transmembrane helix</keyword>
<keyword evidence="9 10" id="KW-0275">Fatty acid biosynthesis</keyword>
<feature type="transmembrane region" description="Helical" evidence="10">
    <location>
        <begin position="213"/>
        <end position="236"/>
    </location>
</feature>
<dbReference type="STRING" id="300112.A0A4S2KEQ6"/>
<evidence type="ECO:0000256" key="6">
    <source>
        <dbReference type="ARBA" id="ARBA00022989"/>
    </source>
</evidence>
<evidence type="ECO:0000256" key="9">
    <source>
        <dbReference type="ARBA" id="ARBA00023160"/>
    </source>
</evidence>
<evidence type="ECO:0000256" key="4">
    <source>
        <dbReference type="ARBA" id="ARBA00022692"/>
    </source>
</evidence>
<evidence type="ECO:0000256" key="2">
    <source>
        <dbReference type="ARBA" id="ARBA00022516"/>
    </source>
</evidence>
<evidence type="ECO:0000256" key="5">
    <source>
        <dbReference type="ARBA" id="ARBA00022832"/>
    </source>
</evidence>
<evidence type="ECO:0000256" key="3">
    <source>
        <dbReference type="ARBA" id="ARBA00022679"/>
    </source>
</evidence>
<dbReference type="GO" id="GO:0019367">
    <property type="term" value="P:fatty acid elongation, saturated fatty acid"/>
    <property type="evidence" value="ECO:0007669"/>
    <property type="project" value="TreeGrafter"/>
</dbReference>
<keyword evidence="7 10" id="KW-0443">Lipid metabolism</keyword>
<dbReference type="GO" id="GO:0042761">
    <property type="term" value="P:very long-chain fatty acid biosynthetic process"/>
    <property type="evidence" value="ECO:0007669"/>
    <property type="project" value="TreeGrafter"/>
</dbReference>
<accession>A0A4S2KEQ6</accession>
<feature type="transmembrane region" description="Helical" evidence="10">
    <location>
        <begin position="126"/>
        <end position="142"/>
    </location>
</feature>
<keyword evidence="12" id="KW-1185">Reference proteome</keyword>
<keyword evidence="5 10" id="KW-0276">Fatty acid metabolism</keyword>
<reference evidence="11 12" key="1">
    <citation type="journal article" date="2019" name="Philos. Trans. R. Soc. Lond., B, Biol. Sci.">
        <title>Ant behaviour and brain gene expression of defending hosts depend on the ecological success of the intruding social parasite.</title>
        <authorList>
            <person name="Kaur R."/>
            <person name="Stoldt M."/>
            <person name="Jongepier E."/>
            <person name="Feldmeyer B."/>
            <person name="Menzel F."/>
            <person name="Bornberg-Bauer E."/>
            <person name="Foitzik S."/>
        </authorList>
    </citation>
    <scope>NUCLEOTIDE SEQUENCE [LARGE SCALE GENOMIC DNA]</scope>
    <source>
        <tissue evidence="11">Whole body</tissue>
    </source>
</reference>
<dbReference type="GO" id="GO:0030148">
    <property type="term" value="P:sphingolipid biosynthetic process"/>
    <property type="evidence" value="ECO:0007669"/>
    <property type="project" value="TreeGrafter"/>
</dbReference>
<dbReference type="EC" id="2.3.1.199" evidence="10"/>
<feature type="transmembrane region" description="Helical" evidence="10">
    <location>
        <begin position="96"/>
        <end position="114"/>
    </location>
</feature>
<dbReference type="PANTHER" id="PTHR11157:SF164">
    <property type="entry name" value="ELONGATION OF VERY LONG CHAIN FATTY ACIDS PROTEIN"/>
    <property type="match status" value="1"/>
</dbReference>
<proteinExistence type="inferred from homology"/>
<feature type="transmembrane region" description="Helical" evidence="10">
    <location>
        <begin position="54"/>
        <end position="76"/>
    </location>
</feature>
<name>A0A4S2KEQ6_9HYME</name>
<dbReference type="GO" id="GO:0034625">
    <property type="term" value="P:fatty acid elongation, monounsaturated fatty acid"/>
    <property type="evidence" value="ECO:0007669"/>
    <property type="project" value="TreeGrafter"/>
</dbReference>
<organism evidence="11 12">
    <name type="scientific">Temnothorax longispinosus</name>
    <dbReference type="NCBI Taxonomy" id="300112"/>
    <lineage>
        <taxon>Eukaryota</taxon>
        <taxon>Metazoa</taxon>
        <taxon>Ecdysozoa</taxon>
        <taxon>Arthropoda</taxon>
        <taxon>Hexapoda</taxon>
        <taxon>Insecta</taxon>
        <taxon>Pterygota</taxon>
        <taxon>Neoptera</taxon>
        <taxon>Endopterygota</taxon>
        <taxon>Hymenoptera</taxon>
        <taxon>Apocrita</taxon>
        <taxon>Aculeata</taxon>
        <taxon>Formicoidea</taxon>
        <taxon>Formicidae</taxon>
        <taxon>Myrmicinae</taxon>
        <taxon>Temnothorax</taxon>
    </lineage>
</organism>
<comment type="catalytic activity">
    <reaction evidence="10">
        <text>a very-long-chain acyl-CoA + malonyl-CoA + H(+) = a very-long-chain 3-oxoacyl-CoA + CO2 + CoA</text>
        <dbReference type="Rhea" id="RHEA:32727"/>
        <dbReference type="ChEBI" id="CHEBI:15378"/>
        <dbReference type="ChEBI" id="CHEBI:16526"/>
        <dbReference type="ChEBI" id="CHEBI:57287"/>
        <dbReference type="ChEBI" id="CHEBI:57384"/>
        <dbReference type="ChEBI" id="CHEBI:90725"/>
        <dbReference type="ChEBI" id="CHEBI:90736"/>
        <dbReference type="EC" id="2.3.1.199"/>
    </reaction>
</comment>
<sequence length="247" mass="28978">PRAADLPLVSSSYQIPLIIFAYLYFVLGYGPQFMKNRPPYSLTSFIKLYNIGQILANVWLIYDIIDAGLFSTHLLVCPKFDYSYNYTPMRLTRCTWYFFLLKIFDYVETIVFVLRKKDNQISALHLYHHVSTLLLSWAGIRFYAVAPIALTCVINCFIHTIMYTYYFLAAWGSNVQKVVAPLKRWITIAQMIQFVIIILYASQKFVLKDCAIVSNYIIVSYIGNVVINFFMFYNFYQKTYKEVKKTQ</sequence>
<keyword evidence="3 10" id="KW-0808">Transferase</keyword>
<protein>
    <recommendedName>
        <fullName evidence="10">Elongation of very long chain fatty acids protein</fullName>
        <ecNumber evidence="10">2.3.1.199</ecNumber>
    </recommendedName>
    <alternativeName>
        <fullName evidence="10">Very-long-chain 3-oxoacyl-CoA synthase</fullName>
    </alternativeName>
</protein>
<feature type="transmembrane region" description="Helical" evidence="10">
    <location>
        <begin position="12"/>
        <end position="33"/>
    </location>
</feature>
<evidence type="ECO:0000313" key="11">
    <source>
        <dbReference type="EMBL" id="TGZ47853.1"/>
    </source>
</evidence>
<evidence type="ECO:0000256" key="8">
    <source>
        <dbReference type="ARBA" id="ARBA00023136"/>
    </source>
</evidence>
<keyword evidence="4 10" id="KW-0812">Transmembrane</keyword>
<keyword evidence="2 10" id="KW-0444">Lipid biosynthesis</keyword>
<dbReference type="AlphaFoldDB" id="A0A4S2KEQ6"/>
<comment type="caution">
    <text evidence="11">The sequence shown here is derived from an EMBL/GenBank/DDBJ whole genome shotgun (WGS) entry which is preliminary data.</text>
</comment>
<feature type="transmembrane region" description="Helical" evidence="10">
    <location>
        <begin position="148"/>
        <end position="170"/>
    </location>
</feature>
<dbReference type="InterPro" id="IPR002076">
    <property type="entry name" value="ELO_fam"/>
</dbReference>
<comment type="subcellular location">
    <subcellularLocation>
        <location evidence="1">Membrane</location>
        <topology evidence="1">Multi-pass membrane protein</topology>
    </subcellularLocation>
</comment>
<gene>
    <name evidence="11" type="ORF">DBV15_12344</name>
</gene>